<dbReference type="Proteomes" id="UP000239563">
    <property type="component" value="Chromosome II"/>
</dbReference>
<feature type="region of interest" description="Disordered" evidence="1">
    <location>
        <begin position="387"/>
        <end position="412"/>
    </location>
</feature>
<feature type="compositionally biased region" description="Basic and acidic residues" evidence="1">
    <location>
        <begin position="387"/>
        <end position="402"/>
    </location>
</feature>
<feature type="compositionally biased region" description="Polar residues" evidence="1">
    <location>
        <begin position="403"/>
        <end position="412"/>
    </location>
</feature>
<sequence length="1070" mass="113521">MPGTEDPHPQTPPLSVSASDANPSQSAHIQRPFSPLTLDELGLHPPSTPSALLDIITPVSVAPQGNAGPATDLRKEALQEDTGRPKDASSRDGVLVYSQNRVHKQNADSTFAKPTRSANLFSSVSSAPTTHSHESFLTSFLQSLTGESMLPDSHDSPSTGLAGGARPADGVEFRTRGSSASQIGSSSLDATSSRKLDVPIRLSNSATSSDDRHNSNSASNQNSSSAASHSLDGIPMSDFHRLFQTSSSARGYTNQHWATSVPPPSSRQSTSRTESSFLDPSSSSQLPPTARSDSSWTSLAPKGLQGSLVTSTPLEQVKPAPLAGDSQNETAKLGSASNESRSTQVREESDSSKPKWSLDLSGLSHFSLPQAPPLQPEHRYPISILETDGRYETDLDTDRDSETSPTGSHSFVLTPRSSIAGVSFVKRKSLDTIQSDRRASFTASCSFHSQDKVATSEAGSSTADASFKIVPLSNIVRSRSFSSASQSPSGSQEVHSWPTGSAESMRAESLARPHSIGPSDTASRLSDASRSSSGQATASSTLKPATESSTARAASYDFTRQALLDLIRRTNLGIANNASSNESSGAASSKNAGSSRDAPSSSSSFSAPPFTSSSNVPADLQARLQSWQHHRKRQRLLGEATNEPSKDQTVISAGSTTQSSSDVRHVKADPPGEEHPPSRARSAIEEQDHKSRRQEHYQRLLYQLNAQMQIKMRMDLQKQKQKDSQDKAQSEASSKRKGDSSKQVEFRKPGPPSKPSAARRMSLEAPSSSRSTVNAISQGRSSMQREGRAHSAIPGTPAPIASTPMVRSNHDALGASTFAAGGDRLPVSSSSVAFPALSAHQWSTVGDAIFWNIPQGGGASSSSRWTSTPQDGPAAWQPVCAPQYDTPVETFLSNWQMHQSGFNEPSWHSSSSTAPYAASAPRASPTTSWTVTQPQTLPEDPNSILAMELMLKHPNWRRDLDLSATVPCVPSSGNSLYTPHYIDTSSFAISSATASASMVFATSQGGGTSDASSRPSGSAAEKSGVKRPLSPGAEVVFWAVKGEHSVKLVGTVDSVSRNSFSFDSSVITRR</sequence>
<feature type="compositionally biased region" description="Polar residues" evidence="1">
    <location>
        <begin position="13"/>
        <end position="28"/>
    </location>
</feature>
<reference evidence="2 3" key="1">
    <citation type="submission" date="2017-02" db="EMBL/GenBank/DDBJ databases">
        <authorList>
            <person name="Peterson S.W."/>
        </authorList>
    </citation>
    <scope>NUCLEOTIDE SEQUENCE [LARGE SCALE GENOMIC DNA]</scope>
    <source>
        <strain evidence="2 3">SRS1_H2-8</strain>
    </source>
</reference>
<organism evidence="2 3">
    <name type="scientific">Sporisorium reilianum f. sp. reilianum</name>
    <dbReference type="NCBI Taxonomy" id="72559"/>
    <lineage>
        <taxon>Eukaryota</taxon>
        <taxon>Fungi</taxon>
        <taxon>Dikarya</taxon>
        <taxon>Basidiomycota</taxon>
        <taxon>Ustilaginomycotina</taxon>
        <taxon>Ustilaginomycetes</taxon>
        <taxon>Ustilaginales</taxon>
        <taxon>Ustilaginaceae</taxon>
        <taxon>Sporisorium</taxon>
    </lineage>
</organism>
<protein>
    <submittedName>
        <fullName evidence="2">Uncharacterized protein</fullName>
    </submittedName>
</protein>
<evidence type="ECO:0000313" key="2">
    <source>
        <dbReference type="EMBL" id="SJX61377.1"/>
    </source>
</evidence>
<feature type="compositionally biased region" description="Basic and acidic residues" evidence="1">
    <location>
        <begin position="344"/>
        <end position="353"/>
    </location>
</feature>
<evidence type="ECO:0000256" key="1">
    <source>
        <dbReference type="SAM" id="MobiDB-lite"/>
    </source>
</evidence>
<feature type="compositionally biased region" description="Basic and acidic residues" evidence="1">
    <location>
        <begin position="662"/>
        <end position="694"/>
    </location>
</feature>
<feature type="region of interest" description="Disordered" evidence="1">
    <location>
        <begin position="1"/>
        <end position="51"/>
    </location>
</feature>
<dbReference type="AlphaFoldDB" id="A0A2N8U8I7"/>
<feature type="compositionally biased region" description="Low complexity" evidence="1">
    <location>
        <begin position="178"/>
        <end position="187"/>
    </location>
</feature>
<feature type="region of interest" description="Disordered" evidence="1">
    <location>
        <begin position="576"/>
        <end position="694"/>
    </location>
</feature>
<name>A0A2N8U8I7_9BASI</name>
<feature type="region of interest" description="Disordered" evidence="1">
    <location>
        <begin position="148"/>
        <end position="232"/>
    </location>
</feature>
<feature type="compositionally biased region" description="Low complexity" evidence="1">
    <location>
        <begin position="909"/>
        <end position="928"/>
    </location>
</feature>
<feature type="region of interest" description="Disordered" evidence="1">
    <location>
        <begin position="481"/>
        <end position="552"/>
    </location>
</feature>
<feature type="region of interest" description="Disordered" evidence="1">
    <location>
        <begin position="1003"/>
        <end position="1026"/>
    </location>
</feature>
<feature type="compositionally biased region" description="Polar residues" evidence="1">
    <location>
        <begin position="541"/>
        <end position="552"/>
    </location>
</feature>
<feature type="compositionally biased region" description="Polar residues" evidence="1">
    <location>
        <begin position="492"/>
        <end position="502"/>
    </location>
</feature>
<proteinExistence type="predicted"/>
<feature type="compositionally biased region" description="Low complexity" evidence="1">
    <location>
        <begin position="215"/>
        <end position="230"/>
    </location>
</feature>
<feature type="compositionally biased region" description="Low complexity" evidence="1">
    <location>
        <begin position="576"/>
        <end position="614"/>
    </location>
</feature>
<feature type="compositionally biased region" description="Basic and acidic residues" evidence="1">
    <location>
        <begin position="714"/>
        <end position="748"/>
    </location>
</feature>
<feature type="compositionally biased region" description="Low complexity" evidence="1">
    <location>
        <begin position="519"/>
        <end position="540"/>
    </location>
</feature>
<feature type="compositionally biased region" description="Polar residues" evidence="1">
    <location>
        <begin position="325"/>
        <end position="343"/>
    </location>
</feature>
<feature type="compositionally biased region" description="Low complexity" evidence="1">
    <location>
        <begin position="266"/>
        <end position="288"/>
    </location>
</feature>
<gene>
    <name evidence="2" type="ORF">SRS1_10420</name>
</gene>
<feature type="region of interest" description="Disordered" evidence="1">
    <location>
        <begin position="318"/>
        <end position="356"/>
    </location>
</feature>
<accession>A0A2N8U8I7</accession>
<feature type="compositionally biased region" description="Polar residues" evidence="1">
    <location>
        <begin position="765"/>
        <end position="782"/>
    </location>
</feature>
<feature type="region of interest" description="Disordered" evidence="1">
    <location>
        <begin position="254"/>
        <end position="299"/>
    </location>
</feature>
<evidence type="ECO:0000313" key="3">
    <source>
        <dbReference type="Proteomes" id="UP000239563"/>
    </source>
</evidence>
<feature type="region of interest" description="Disordered" evidence="1">
    <location>
        <begin position="714"/>
        <end position="800"/>
    </location>
</feature>
<feature type="compositionally biased region" description="Low complexity" evidence="1">
    <location>
        <begin position="481"/>
        <end position="491"/>
    </location>
</feature>
<feature type="region of interest" description="Disordered" evidence="1">
    <location>
        <begin position="903"/>
        <end position="939"/>
    </location>
</feature>
<feature type="compositionally biased region" description="Polar residues" evidence="1">
    <location>
        <begin position="647"/>
        <end position="661"/>
    </location>
</feature>
<dbReference type="EMBL" id="LT795055">
    <property type="protein sequence ID" value="SJX61377.1"/>
    <property type="molecule type" value="Genomic_DNA"/>
</dbReference>